<dbReference type="EMBL" id="CP133270">
    <property type="protein sequence ID" value="WVX67281.1"/>
    <property type="molecule type" value="Genomic_DNA"/>
</dbReference>
<sequence>MHFSYFSFITLVALVSPLNATDLTPARLTPKVFYGPTNLSHKTHSDLTIHGPSDLDTLNVNGKLEVTGPLTAKGLKASHLKVTGPLSLKASDIGDATVHGPVELKTITAKGAFTVYGPLVSEGSRFLNSLIAYTNKVELINSHIRGITIVFQNKQSGSFGFDVGDSISVTIQGTIYDLKNLKKTEPILYVDSKSTIAGNVVFQGRQGLLVLGRGATFNGKVINGAVVWANQ</sequence>
<protein>
    <recommendedName>
        <fullName evidence="4">Polymer-forming cytoskeletal protein</fullName>
    </recommendedName>
</protein>
<name>A0ABZ2C4A7_9PROT</name>
<feature type="chain" id="PRO_5047117637" description="Polymer-forming cytoskeletal protein" evidence="1">
    <location>
        <begin position="21"/>
        <end position="231"/>
    </location>
</feature>
<evidence type="ECO:0008006" key="4">
    <source>
        <dbReference type="Google" id="ProtNLM"/>
    </source>
</evidence>
<gene>
    <name evidence="2" type="ORF">Bealeia1_01480</name>
</gene>
<keyword evidence="1" id="KW-0732">Signal</keyword>
<reference evidence="2 3" key="1">
    <citation type="journal article" date="2024" name="Environ. Microbiol.">
        <title>Novel evolutionary insights on the interactions of the Holosporales (Alphaproteobacteria) with eukaryotic hosts from comparative genomics.</title>
        <authorList>
            <person name="Giovannini M."/>
            <person name="Petroni G."/>
            <person name="Castelli M."/>
        </authorList>
    </citation>
    <scope>NUCLEOTIDE SEQUENCE [LARGE SCALE GENOMIC DNA]</scope>
    <source>
        <strain evidence="2 3">US_Bl 15I1</strain>
    </source>
</reference>
<keyword evidence="3" id="KW-1185">Reference proteome</keyword>
<dbReference type="RefSeq" id="WP_331256052.1">
    <property type="nucleotide sequence ID" value="NZ_CP133270.1"/>
</dbReference>
<evidence type="ECO:0000313" key="3">
    <source>
        <dbReference type="Proteomes" id="UP001330434"/>
    </source>
</evidence>
<organism evidence="2 3">
    <name type="scientific">Candidatus Bealeia paramacronuclearis</name>
    <dbReference type="NCBI Taxonomy" id="1921001"/>
    <lineage>
        <taxon>Bacteria</taxon>
        <taxon>Pseudomonadati</taxon>
        <taxon>Pseudomonadota</taxon>
        <taxon>Alphaproteobacteria</taxon>
        <taxon>Holosporales</taxon>
        <taxon>Holosporaceae</taxon>
        <taxon>Candidatus Bealeia</taxon>
    </lineage>
</organism>
<evidence type="ECO:0000256" key="1">
    <source>
        <dbReference type="SAM" id="SignalP"/>
    </source>
</evidence>
<proteinExistence type="predicted"/>
<feature type="signal peptide" evidence="1">
    <location>
        <begin position="1"/>
        <end position="20"/>
    </location>
</feature>
<dbReference type="Proteomes" id="UP001330434">
    <property type="component" value="Chromosome"/>
</dbReference>
<evidence type="ECO:0000313" key="2">
    <source>
        <dbReference type="EMBL" id="WVX67281.1"/>
    </source>
</evidence>
<accession>A0ABZ2C4A7</accession>